<organism evidence="2 3">
    <name type="scientific">Uabimicrobium amorphum</name>
    <dbReference type="NCBI Taxonomy" id="2596890"/>
    <lineage>
        <taxon>Bacteria</taxon>
        <taxon>Pseudomonadati</taxon>
        <taxon>Planctomycetota</taxon>
        <taxon>Candidatus Uabimicrobiia</taxon>
        <taxon>Candidatus Uabimicrobiales</taxon>
        <taxon>Candidatus Uabimicrobiaceae</taxon>
        <taxon>Candidatus Uabimicrobium</taxon>
    </lineage>
</organism>
<dbReference type="Gene3D" id="3.40.190.10">
    <property type="entry name" value="Periplasmic binding protein-like II"/>
    <property type="match status" value="2"/>
</dbReference>
<evidence type="ECO:0000313" key="2">
    <source>
        <dbReference type="EMBL" id="BBM82339.1"/>
    </source>
</evidence>
<dbReference type="GO" id="GO:0009228">
    <property type="term" value="P:thiamine biosynthetic process"/>
    <property type="evidence" value="ECO:0007669"/>
    <property type="project" value="InterPro"/>
</dbReference>
<dbReference type="InterPro" id="IPR027939">
    <property type="entry name" value="NMT1/THI5"/>
</dbReference>
<accession>A0A5S9IIA3</accession>
<dbReference type="Pfam" id="PF09084">
    <property type="entry name" value="NMT1"/>
    <property type="match status" value="1"/>
</dbReference>
<sequence>MSKIYWLLVLFFLATCGCEKQQQNNLTKVDLYLNWFPEAEHGGFYTALLSGYYKKEGLDVNIVPGGPGTPVLQQVARGNAAFGISNADRVLLARSQEAQIVAVMAPIRKSPRSIMLHKSSRIQKLEDIRDMTLIMSASASFSHYVKYKLPLTGVKIVPYTGNITSFLRDKNSAQQAYIFSEPFIAKSKGVEVKNILVADALGFNPYTSILVTSQQYAQKNSAVVKKMAIASRKGWLKYLQSPQKTNEYIHSINREMSMEILQYGVEQLQPLVFSGLEKRETLGVMEKERWQALLQQMHAAKMLKKENIDIEQVFSNRYLQK</sequence>
<dbReference type="OrthoDB" id="9815602at2"/>
<dbReference type="KEGG" id="uam:UABAM_00682"/>
<evidence type="ECO:0000259" key="1">
    <source>
        <dbReference type="Pfam" id="PF09084"/>
    </source>
</evidence>
<proteinExistence type="predicted"/>
<dbReference type="Proteomes" id="UP000326354">
    <property type="component" value="Chromosome"/>
</dbReference>
<dbReference type="SUPFAM" id="SSF53850">
    <property type="entry name" value="Periplasmic binding protein-like II"/>
    <property type="match status" value="1"/>
</dbReference>
<dbReference type="PROSITE" id="PS51257">
    <property type="entry name" value="PROKAR_LIPOPROTEIN"/>
    <property type="match status" value="1"/>
</dbReference>
<keyword evidence="3" id="KW-1185">Reference proteome</keyword>
<dbReference type="RefSeq" id="WP_151966586.1">
    <property type="nucleotide sequence ID" value="NZ_AP019860.1"/>
</dbReference>
<feature type="domain" description="SsuA/THI5-like" evidence="1">
    <location>
        <begin position="39"/>
        <end position="244"/>
    </location>
</feature>
<dbReference type="InterPro" id="IPR015168">
    <property type="entry name" value="SsuA/THI5"/>
</dbReference>
<dbReference type="EMBL" id="AP019860">
    <property type="protein sequence ID" value="BBM82339.1"/>
    <property type="molecule type" value="Genomic_DNA"/>
</dbReference>
<dbReference type="PANTHER" id="PTHR31528:SF3">
    <property type="entry name" value="THIAMINE BIOSYNTHESIS PROTEIN HI_0357-RELATED"/>
    <property type="match status" value="1"/>
</dbReference>
<protein>
    <submittedName>
        <fullName evidence="2">ABC transporter permease</fullName>
    </submittedName>
</protein>
<reference evidence="2 3" key="1">
    <citation type="submission" date="2019-08" db="EMBL/GenBank/DDBJ databases">
        <title>Complete genome sequence of Candidatus Uab amorphum.</title>
        <authorList>
            <person name="Shiratori T."/>
            <person name="Suzuki S."/>
            <person name="Kakizawa Y."/>
            <person name="Ishida K."/>
        </authorList>
    </citation>
    <scope>NUCLEOTIDE SEQUENCE [LARGE SCALE GENOMIC DNA]</scope>
    <source>
        <strain evidence="2 3">SRT547</strain>
    </source>
</reference>
<gene>
    <name evidence="2" type="ORF">UABAM_00682</name>
</gene>
<dbReference type="PANTHER" id="PTHR31528">
    <property type="entry name" value="4-AMINO-5-HYDROXYMETHYL-2-METHYLPYRIMIDINE PHOSPHATE SYNTHASE THI11-RELATED"/>
    <property type="match status" value="1"/>
</dbReference>
<name>A0A5S9IIA3_UABAM</name>
<evidence type="ECO:0000313" key="3">
    <source>
        <dbReference type="Proteomes" id="UP000326354"/>
    </source>
</evidence>
<dbReference type="AlphaFoldDB" id="A0A5S9IIA3"/>